<organism evidence="7">
    <name type="scientific">Cyprideis torosa</name>
    <dbReference type="NCBI Taxonomy" id="163714"/>
    <lineage>
        <taxon>Eukaryota</taxon>
        <taxon>Metazoa</taxon>
        <taxon>Ecdysozoa</taxon>
        <taxon>Arthropoda</taxon>
        <taxon>Crustacea</taxon>
        <taxon>Oligostraca</taxon>
        <taxon>Ostracoda</taxon>
        <taxon>Podocopa</taxon>
        <taxon>Podocopida</taxon>
        <taxon>Cytherocopina</taxon>
        <taxon>Cytheroidea</taxon>
        <taxon>Cytherideidae</taxon>
        <taxon>Cyprideis</taxon>
    </lineage>
</organism>
<sequence>MRGGFEVVVSEVCAIIPFAEVQEECFLFTGMELRRVRKFLESELKAQTICSLIKLCDNSYVDNLLTIYQNNDEGCQKCIRISEESKHLVNKMGIQEFATRAIQTCRELGSYTDACATVIFENVEPVFTAVPLVLGDGTACLQQRICKLPRNEKGERIREPPAFQALALAGEKGQGEVGMGGREERKEVCDFCEELVQGWRDWLLTNRTEDEFKDLLEKVCSETGILDQQCKDLVDAYYTVVFEWINHNLKPGKVCTTIGLCKRGLESAEADVVVDSWPMILFGEPQTPLTKVPAAKLTAAEPVEAAHLPLPESEPMLGKEERQSYGKDMLDHPPPRGFDEDWDTLVEMLPPGVIQEEKKEEQELVHIPAHVEGIVPSIHPHGTSGGPSSKDPMAVVVGSLLTVEHQDEGNGDKCAICQNVLHFLQTELMNHQTEDEIKELVEDICEKMPSGVRQSCDNFVQEYGDMVITLIAQNIDPSKVCPLLHLCPGAVEATVSVVQPISEVEVKETRVGGDDCVLCVYAMEELIRILEDQKTEDEIREVLDKVCSLIPGPKLGARCRGFIDNYLQEIVDTLLMGMTPREICTYVKLCQPKDSPLEFPIGGLPLKKMPVIESPILPPSAKDGFPQMPHEATNQVEFASSAACLVCEFVMKEVEDQLATKPTREEIEDVLRGICSRLPSAITADCQGFVNEYFNMLVEFLETMPPSEVCTSLKLCKGG</sequence>
<name>A0A7R8WDE6_9CRUS</name>
<dbReference type="InterPro" id="IPR008373">
    <property type="entry name" value="Saposin"/>
</dbReference>
<dbReference type="InterPro" id="IPR051428">
    <property type="entry name" value="Sphingo_Act-Surfact_Prot"/>
</dbReference>
<evidence type="ECO:0000313" key="7">
    <source>
        <dbReference type="EMBL" id="CAD7229593.1"/>
    </source>
</evidence>
<dbReference type="SUPFAM" id="SSF47862">
    <property type="entry name" value="Saposin"/>
    <property type="match status" value="4"/>
</dbReference>
<keyword evidence="6" id="KW-0325">Glycoprotein</keyword>
<keyword evidence="2" id="KW-0964">Secreted</keyword>
<dbReference type="FunFam" id="1.10.225.10:FF:000002">
    <property type="entry name" value="prosaposin isoform X2"/>
    <property type="match status" value="2"/>
</dbReference>
<dbReference type="InterPro" id="IPR008138">
    <property type="entry name" value="SapB_2"/>
</dbReference>
<proteinExistence type="predicted"/>
<dbReference type="GO" id="GO:0005576">
    <property type="term" value="C:extracellular region"/>
    <property type="evidence" value="ECO:0007669"/>
    <property type="project" value="UniProtKB-SubCell"/>
</dbReference>
<dbReference type="InterPro" id="IPR007856">
    <property type="entry name" value="SapB_1"/>
</dbReference>
<dbReference type="PRINTS" id="PR01797">
    <property type="entry name" value="SAPOSIN"/>
</dbReference>
<accession>A0A7R8WDE6</accession>
<evidence type="ECO:0000256" key="5">
    <source>
        <dbReference type="ARBA" id="ARBA00023157"/>
    </source>
</evidence>
<dbReference type="OrthoDB" id="69496at2759"/>
<dbReference type="InterPro" id="IPR011001">
    <property type="entry name" value="Saposin-like"/>
</dbReference>
<dbReference type="GO" id="GO:0006665">
    <property type="term" value="P:sphingolipid metabolic process"/>
    <property type="evidence" value="ECO:0007669"/>
    <property type="project" value="InterPro"/>
</dbReference>
<dbReference type="GO" id="GO:0016020">
    <property type="term" value="C:membrane"/>
    <property type="evidence" value="ECO:0007669"/>
    <property type="project" value="GOC"/>
</dbReference>
<dbReference type="SMART" id="SM00741">
    <property type="entry name" value="SapB"/>
    <property type="match status" value="5"/>
</dbReference>
<comment type="subcellular location">
    <subcellularLocation>
        <location evidence="1">Secreted</location>
    </subcellularLocation>
</comment>
<evidence type="ECO:0000256" key="1">
    <source>
        <dbReference type="ARBA" id="ARBA00004613"/>
    </source>
</evidence>
<dbReference type="EMBL" id="OB662162">
    <property type="protein sequence ID" value="CAD7229593.1"/>
    <property type="molecule type" value="Genomic_DNA"/>
</dbReference>
<evidence type="ECO:0000256" key="3">
    <source>
        <dbReference type="ARBA" id="ARBA00022729"/>
    </source>
</evidence>
<dbReference type="GO" id="GO:0005764">
    <property type="term" value="C:lysosome"/>
    <property type="evidence" value="ECO:0007669"/>
    <property type="project" value="InterPro"/>
</dbReference>
<dbReference type="Gene3D" id="1.10.225.10">
    <property type="entry name" value="Saposin-like"/>
    <property type="match status" value="4"/>
</dbReference>
<dbReference type="InterPro" id="IPR008139">
    <property type="entry name" value="SaposinB_dom"/>
</dbReference>
<dbReference type="PROSITE" id="PS50015">
    <property type="entry name" value="SAP_B"/>
    <property type="match status" value="5"/>
</dbReference>
<gene>
    <name evidence="7" type="ORF">CTOB1V02_LOCUS7462</name>
</gene>
<dbReference type="Pfam" id="PF03489">
    <property type="entry name" value="SapB_2"/>
    <property type="match status" value="4"/>
</dbReference>
<evidence type="ECO:0000256" key="2">
    <source>
        <dbReference type="ARBA" id="ARBA00022525"/>
    </source>
</evidence>
<feature type="non-terminal residue" evidence="7">
    <location>
        <position position="1"/>
    </location>
</feature>
<evidence type="ECO:0000256" key="4">
    <source>
        <dbReference type="ARBA" id="ARBA00022737"/>
    </source>
</evidence>
<evidence type="ECO:0000256" key="6">
    <source>
        <dbReference type="ARBA" id="ARBA00023180"/>
    </source>
</evidence>
<dbReference type="Pfam" id="PF05184">
    <property type="entry name" value="SapB_1"/>
    <property type="match status" value="4"/>
</dbReference>
<dbReference type="PANTHER" id="PTHR11480:SF3">
    <property type="entry name" value="BCDNA.GH08312"/>
    <property type="match status" value="1"/>
</dbReference>
<keyword evidence="4" id="KW-0677">Repeat</keyword>
<reference evidence="7" key="1">
    <citation type="submission" date="2020-11" db="EMBL/GenBank/DDBJ databases">
        <authorList>
            <person name="Tran Van P."/>
        </authorList>
    </citation>
    <scope>NUCLEOTIDE SEQUENCE</scope>
</reference>
<dbReference type="AlphaFoldDB" id="A0A7R8WDE6"/>
<keyword evidence="3" id="KW-0732">Signal</keyword>
<dbReference type="PANTHER" id="PTHR11480">
    <property type="entry name" value="SAPOSIN-RELATED"/>
    <property type="match status" value="1"/>
</dbReference>
<protein>
    <submittedName>
        <fullName evidence="7">Uncharacterized protein</fullName>
    </submittedName>
</protein>
<keyword evidence="5" id="KW-1015">Disulfide bond</keyword>